<dbReference type="Proteomes" id="UP000789739">
    <property type="component" value="Unassembled WGS sequence"/>
</dbReference>
<evidence type="ECO:0000259" key="2">
    <source>
        <dbReference type="Pfam" id="PF21320"/>
    </source>
</evidence>
<feature type="domain" description="S-adenosylmethionine-dependent methyltransferase Rv2258c-like winged HTH" evidence="2">
    <location>
        <begin position="172"/>
        <end position="248"/>
    </location>
</feature>
<dbReference type="Pfam" id="PF21320">
    <property type="entry name" value="WHD_Rv2258c"/>
    <property type="match status" value="1"/>
</dbReference>
<keyword evidence="4" id="KW-1185">Reference proteome</keyword>
<dbReference type="PANTHER" id="PTHR45128:SF1">
    <property type="entry name" value="S-ADENOSYLMETHIONINE-DEPENDENT METHYLTRANSFERASE RV2258C"/>
    <property type="match status" value="1"/>
</dbReference>
<dbReference type="EMBL" id="CAJVPI010000229">
    <property type="protein sequence ID" value="CAG8504535.1"/>
    <property type="molecule type" value="Genomic_DNA"/>
</dbReference>
<proteinExistence type="predicted"/>
<dbReference type="Pfam" id="PF13847">
    <property type="entry name" value="Methyltransf_31"/>
    <property type="match status" value="1"/>
</dbReference>
<reference evidence="3" key="1">
    <citation type="submission" date="2021-06" db="EMBL/GenBank/DDBJ databases">
        <authorList>
            <person name="Kallberg Y."/>
            <person name="Tangrot J."/>
            <person name="Rosling A."/>
        </authorList>
    </citation>
    <scope>NUCLEOTIDE SEQUENCE</scope>
    <source>
        <strain evidence="3">BR232B</strain>
    </source>
</reference>
<gene>
    <name evidence="3" type="ORF">PBRASI_LOCUS2784</name>
</gene>
<dbReference type="AlphaFoldDB" id="A0A9N8ZRT2"/>
<evidence type="ECO:0000313" key="3">
    <source>
        <dbReference type="EMBL" id="CAG8504535.1"/>
    </source>
</evidence>
<feature type="domain" description="Methyltransferase" evidence="1">
    <location>
        <begin position="322"/>
        <end position="439"/>
    </location>
</feature>
<organism evidence="3 4">
    <name type="scientific">Paraglomus brasilianum</name>
    <dbReference type="NCBI Taxonomy" id="144538"/>
    <lineage>
        <taxon>Eukaryota</taxon>
        <taxon>Fungi</taxon>
        <taxon>Fungi incertae sedis</taxon>
        <taxon>Mucoromycota</taxon>
        <taxon>Glomeromycotina</taxon>
        <taxon>Glomeromycetes</taxon>
        <taxon>Paraglomerales</taxon>
        <taxon>Paraglomeraceae</taxon>
        <taxon>Paraglomus</taxon>
    </lineage>
</organism>
<dbReference type="OrthoDB" id="10027013at2759"/>
<dbReference type="InterPro" id="IPR048711">
    <property type="entry name" value="WHD_Rv2258c"/>
</dbReference>
<sequence>MASQVGCSVIPNRISGAKVEPSVPMLYRIADLYGIYSAASNFRISTLVIGVGTTINAWRESVDVAGTSAILSATECPALNWSSPIPPIEGVMLLLVRVAGRRYVLYLRLRQNQIPKTNNTIAAAPDTLEADNAQSKLTLEANPLNVTIKMSAAPSEKAQAFMQKLVQTLNHGALCLMISIGYRTGLFDTLAGFYPEFVTSQALASKANLNERYVREWLGAVVIGEIVEYNSEAKTYRLPKEHAPYLTRAFGAENYSIYSQYIPILGSVEDGIIQCFKNGGGLREEAFTRFHELMVDETHLAVGSVLHSVVLPGLPQLHDKLKSGSKLVDVGCGRGKIILDLAKTFPNSTFVGYDISEHLIAAANADVASSGLTNISFRVQDIAQLQEVGEYDVVLTIHTIHDLADPAGALKRIHGALKADGVFVMQDASFSHELEKNKNQIFGVGVYAVSTIHCTSVSLAEGGPGLGMTWGTENVVKLLKETGFSKTEDIIELPHDPSRVWYVSWK</sequence>
<dbReference type="InterPro" id="IPR025714">
    <property type="entry name" value="Methyltranfer_dom"/>
</dbReference>
<dbReference type="InterPro" id="IPR029063">
    <property type="entry name" value="SAM-dependent_MTases_sf"/>
</dbReference>
<dbReference type="Gene3D" id="3.40.50.150">
    <property type="entry name" value="Vaccinia Virus protein VP39"/>
    <property type="match status" value="1"/>
</dbReference>
<evidence type="ECO:0000259" key="1">
    <source>
        <dbReference type="Pfam" id="PF13847"/>
    </source>
</evidence>
<name>A0A9N8ZRT2_9GLOM</name>
<comment type="caution">
    <text evidence="3">The sequence shown here is derived from an EMBL/GenBank/DDBJ whole genome shotgun (WGS) entry which is preliminary data.</text>
</comment>
<dbReference type="SUPFAM" id="SSF53335">
    <property type="entry name" value="S-adenosyl-L-methionine-dependent methyltransferases"/>
    <property type="match status" value="1"/>
</dbReference>
<evidence type="ECO:0000313" key="4">
    <source>
        <dbReference type="Proteomes" id="UP000789739"/>
    </source>
</evidence>
<dbReference type="CDD" id="cd02440">
    <property type="entry name" value="AdoMet_MTases"/>
    <property type="match status" value="1"/>
</dbReference>
<dbReference type="InterPro" id="IPR053173">
    <property type="entry name" value="SAM-binding_MTase"/>
</dbReference>
<accession>A0A9N8ZRT2</accession>
<dbReference type="PANTHER" id="PTHR45128">
    <property type="entry name" value="METHYLTRANSFERASE TYPE 11"/>
    <property type="match status" value="1"/>
</dbReference>
<protein>
    <submittedName>
        <fullName evidence="3">10588_t:CDS:1</fullName>
    </submittedName>
</protein>